<dbReference type="InterPro" id="IPR000550">
    <property type="entry name" value="Hppk"/>
</dbReference>
<dbReference type="PROSITE" id="PS00794">
    <property type="entry name" value="HPPK"/>
    <property type="match status" value="1"/>
</dbReference>
<dbReference type="RefSeq" id="WP_135446496.1">
    <property type="nucleotide sequence ID" value="NZ_SRLE01000017.1"/>
</dbReference>
<feature type="domain" description="7,8-dihydro-6-hydroxymethylpterin-pyrophosphokinase" evidence="13">
    <location>
        <begin position="88"/>
        <end position="99"/>
    </location>
</feature>
<reference evidence="14 15" key="1">
    <citation type="submission" date="2019-04" db="EMBL/GenBank/DDBJ databases">
        <title>Taxonomy of novel Haliea sp. from mangrove soil of West Coast of India.</title>
        <authorList>
            <person name="Verma A."/>
            <person name="Kumar P."/>
            <person name="Krishnamurthi S."/>
        </authorList>
    </citation>
    <scope>NUCLEOTIDE SEQUENCE [LARGE SCALE GENOMIC DNA]</scope>
    <source>
        <strain evidence="14 15">SAOS-164</strain>
    </source>
</reference>
<sequence>MIDAYIALGSNLAQPLLQLRAAVAALAALPHSELLACSSAYRSAAVGPGEQPDYLNAVAQLRTDLPALALLDALQAIEAARGRVREVRWGARTLDLDLLLYGEQAIDHPRLQVPHPRLSERAFVLYPLGDVAPANLLLPGGEELGKLLAACPRGDLAATDLSLLETPRDTSGTGG</sequence>
<evidence type="ECO:0000256" key="9">
    <source>
        <dbReference type="ARBA" id="ARBA00022909"/>
    </source>
</evidence>
<dbReference type="UniPathway" id="UPA00077">
    <property type="reaction ID" value="UER00155"/>
</dbReference>
<evidence type="ECO:0000256" key="1">
    <source>
        <dbReference type="ARBA" id="ARBA00005051"/>
    </source>
</evidence>
<evidence type="ECO:0000256" key="6">
    <source>
        <dbReference type="ARBA" id="ARBA00022741"/>
    </source>
</evidence>
<organism evidence="14 15">
    <name type="scientific">Mangrovimicrobium sediminis</name>
    <dbReference type="NCBI Taxonomy" id="2562682"/>
    <lineage>
        <taxon>Bacteria</taxon>
        <taxon>Pseudomonadati</taxon>
        <taxon>Pseudomonadota</taxon>
        <taxon>Gammaproteobacteria</taxon>
        <taxon>Cellvibrionales</taxon>
        <taxon>Halieaceae</taxon>
        <taxon>Mangrovimicrobium</taxon>
    </lineage>
</organism>
<dbReference type="NCBIfam" id="TIGR01498">
    <property type="entry name" value="folK"/>
    <property type="match status" value="1"/>
</dbReference>
<dbReference type="SUPFAM" id="SSF55083">
    <property type="entry name" value="6-hydroxymethyl-7,8-dihydropterin pyrophosphokinase, HPPK"/>
    <property type="match status" value="1"/>
</dbReference>
<dbReference type="GO" id="GO:0046654">
    <property type="term" value="P:tetrahydrofolate biosynthetic process"/>
    <property type="evidence" value="ECO:0007669"/>
    <property type="project" value="UniProtKB-UniPathway"/>
</dbReference>
<name>A0A4Z0LUH4_9GAMM</name>
<comment type="function">
    <text evidence="10">Catalyzes the transfer of pyrophosphate from adenosine triphosphate (ATP) to 6-hydroxymethyl-7,8-dihydropterin, an enzymatic step in folate biosynthesis pathway.</text>
</comment>
<dbReference type="OrthoDB" id="9808041at2"/>
<protein>
    <recommendedName>
        <fullName evidence="4">2-amino-4-hydroxy-6-hydroxymethyldihydropteridine pyrophosphokinase</fullName>
        <ecNumber evidence="3">2.7.6.3</ecNumber>
    </recommendedName>
    <alternativeName>
        <fullName evidence="11">6-hydroxymethyl-7,8-dihydropterin pyrophosphokinase</fullName>
    </alternativeName>
    <alternativeName>
        <fullName evidence="12">7,8-dihydro-6-hydroxymethylpterin-pyrophosphokinase</fullName>
    </alternativeName>
</protein>
<evidence type="ECO:0000256" key="4">
    <source>
        <dbReference type="ARBA" id="ARBA00016218"/>
    </source>
</evidence>
<dbReference type="PANTHER" id="PTHR43071:SF1">
    <property type="entry name" value="2-AMINO-4-HYDROXY-6-HYDROXYMETHYLDIHYDROPTERIDINE PYROPHOSPHOKINASE"/>
    <property type="match status" value="1"/>
</dbReference>
<dbReference type="CDD" id="cd00483">
    <property type="entry name" value="HPPK"/>
    <property type="match status" value="1"/>
</dbReference>
<keyword evidence="7 14" id="KW-0418">Kinase</keyword>
<dbReference type="GO" id="GO:0046656">
    <property type="term" value="P:folic acid biosynthetic process"/>
    <property type="evidence" value="ECO:0007669"/>
    <property type="project" value="UniProtKB-KW"/>
</dbReference>
<dbReference type="GO" id="GO:0005524">
    <property type="term" value="F:ATP binding"/>
    <property type="evidence" value="ECO:0007669"/>
    <property type="project" value="UniProtKB-KW"/>
</dbReference>
<accession>A0A4Z0LUH4</accession>
<evidence type="ECO:0000256" key="12">
    <source>
        <dbReference type="ARBA" id="ARBA00033413"/>
    </source>
</evidence>
<evidence type="ECO:0000256" key="3">
    <source>
        <dbReference type="ARBA" id="ARBA00013253"/>
    </source>
</evidence>
<keyword evidence="5 14" id="KW-0808">Transferase</keyword>
<comment type="caution">
    <text evidence="14">The sequence shown here is derived from an EMBL/GenBank/DDBJ whole genome shotgun (WGS) entry which is preliminary data.</text>
</comment>
<dbReference type="InterPro" id="IPR035907">
    <property type="entry name" value="Hppk_sf"/>
</dbReference>
<dbReference type="PANTHER" id="PTHR43071">
    <property type="entry name" value="2-AMINO-4-HYDROXY-6-HYDROXYMETHYLDIHYDROPTERIDINE PYROPHOSPHOKINASE"/>
    <property type="match status" value="1"/>
</dbReference>
<dbReference type="Pfam" id="PF01288">
    <property type="entry name" value="HPPK"/>
    <property type="match status" value="1"/>
</dbReference>
<dbReference type="GO" id="GO:0016301">
    <property type="term" value="F:kinase activity"/>
    <property type="evidence" value="ECO:0007669"/>
    <property type="project" value="UniProtKB-KW"/>
</dbReference>
<dbReference type="Proteomes" id="UP000298050">
    <property type="component" value="Unassembled WGS sequence"/>
</dbReference>
<proteinExistence type="inferred from homology"/>
<evidence type="ECO:0000256" key="7">
    <source>
        <dbReference type="ARBA" id="ARBA00022777"/>
    </source>
</evidence>
<gene>
    <name evidence="14" type="primary">folK</name>
    <name evidence="14" type="ORF">E4634_20215</name>
</gene>
<evidence type="ECO:0000313" key="15">
    <source>
        <dbReference type="Proteomes" id="UP000298050"/>
    </source>
</evidence>
<comment type="similarity">
    <text evidence="2">Belongs to the HPPK family.</text>
</comment>
<evidence type="ECO:0000256" key="10">
    <source>
        <dbReference type="ARBA" id="ARBA00029409"/>
    </source>
</evidence>
<keyword evidence="9" id="KW-0289">Folate biosynthesis</keyword>
<evidence type="ECO:0000256" key="11">
    <source>
        <dbReference type="ARBA" id="ARBA00029766"/>
    </source>
</evidence>
<evidence type="ECO:0000259" key="13">
    <source>
        <dbReference type="PROSITE" id="PS00794"/>
    </source>
</evidence>
<dbReference type="GO" id="GO:0003848">
    <property type="term" value="F:2-amino-4-hydroxy-6-hydroxymethyldihydropteridine diphosphokinase activity"/>
    <property type="evidence" value="ECO:0007669"/>
    <property type="project" value="UniProtKB-EC"/>
</dbReference>
<keyword evidence="6" id="KW-0547">Nucleotide-binding</keyword>
<keyword evidence="8" id="KW-0067">ATP-binding</keyword>
<evidence type="ECO:0000256" key="2">
    <source>
        <dbReference type="ARBA" id="ARBA00005810"/>
    </source>
</evidence>
<dbReference type="AlphaFoldDB" id="A0A4Z0LUH4"/>
<evidence type="ECO:0000313" key="14">
    <source>
        <dbReference type="EMBL" id="TGD70931.1"/>
    </source>
</evidence>
<dbReference type="Gene3D" id="3.30.70.560">
    <property type="entry name" value="7,8-Dihydro-6-hydroxymethylpterin-pyrophosphokinase HPPK"/>
    <property type="match status" value="1"/>
</dbReference>
<dbReference type="EMBL" id="SRLE01000017">
    <property type="protein sequence ID" value="TGD70931.1"/>
    <property type="molecule type" value="Genomic_DNA"/>
</dbReference>
<keyword evidence="15" id="KW-1185">Reference proteome</keyword>
<evidence type="ECO:0000256" key="8">
    <source>
        <dbReference type="ARBA" id="ARBA00022840"/>
    </source>
</evidence>
<comment type="pathway">
    <text evidence="1">Cofactor biosynthesis; tetrahydrofolate biosynthesis; 2-amino-4-hydroxy-6-hydroxymethyl-7,8-dihydropteridine diphosphate from 7,8-dihydroneopterin triphosphate: step 4/4.</text>
</comment>
<evidence type="ECO:0000256" key="5">
    <source>
        <dbReference type="ARBA" id="ARBA00022679"/>
    </source>
</evidence>
<dbReference type="EC" id="2.7.6.3" evidence="3"/>